<protein>
    <submittedName>
        <fullName evidence="1">Uncharacterized protein</fullName>
    </submittedName>
</protein>
<dbReference type="InterPro" id="IPR015943">
    <property type="entry name" value="WD40/YVTN_repeat-like_dom_sf"/>
</dbReference>
<name>A0ABT0XDZ6_9BACI</name>
<sequence length="79" mass="8565">MCFAMVIIPYIKVNTETEEVVGKVEVGQNPNDVKLSGDKLFVANLDSDSISVVQQSDLRLIKTVPVATGPYLLLQEVGS</sequence>
<dbReference type="InterPro" id="IPR011964">
    <property type="entry name" value="YVTN_b-propeller_repeat"/>
</dbReference>
<reference evidence="1" key="1">
    <citation type="submission" date="2022-06" db="EMBL/GenBank/DDBJ databases">
        <title>Alkalicoccobacillus porphyridii sp. nov., isolated from a marine red alga, Porphyridium purpureum and reclassification of Shouchella plakortidis and Shouchella gibsonii as Alkalicoccobacillus plakortidis comb. nov. and Alkalicoccobacillus gibsonii comb. nov.</title>
        <authorList>
            <person name="Kim K.H."/>
            <person name="Lee J.K."/>
            <person name="Han D.M."/>
            <person name="Baek J.H."/>
            <person name="Jeon C.O."/>
        </authorList>
    </citation>
    <scope>NUCLEOTIDE SEQUENCE</scope>
    <source>
        <strain evidence="1">DSM 19153</strain>
    </source>
</reference>
<evidence type="ECO:0000313" key="2">
    <source>
        <dbReference type="Proteomes" id="UP001203665"/>
    </source>
</evidence>
<dbReference type="EMBL" id="JAMQJY010000001">
    <property type="protein sequence ID" value="MCM2674122.1"/>
    <property type="molecule type" value="Genomic_DNA"/>
</dbReference>
<keyword evidence="2" id="KW-1185">Reference proteome</keyword>
<comment type="caution">
    <text evidence="1">The sequence shown here is derived from an EMBL/GenBank/DDBJ whole genome shotgun (WGS) entry which is preliminary data.</text>
</comment>
<gene>
    <name evidence="1" type="ORF">NDM98_00365</name>
</gene>
<dbReference type="SUPFAM" id="SSF51004">
    <property type="entry name" value="C-terminal (heme d1) domain of cytochrome cd1-nitrite reductase"/>
    <property type="match status" value="1"/>
</dbReference>
<dbReference type="InterPro" id="IPR011048">
    <property type="entry name" value="Haem_d1_sf"/>
</dbReference>
<dbReference type="Proteomes" id="UP001203665">
    <property type="component" value="Unassembled WGS sequence"/>
</dbReference>
<organism evidence="1 2">
    <name type="scientific">Alkalicoccobacillus plakortidis</name>
    <dbReference type="NCBI Taxonomy" id="444060"/>
    <lineage>
        <taxon>Bacteria</taxon>
        <taxon>Bacillati</taxon>
        <taxon>Bacillota</taxon>
        <taxon>Bacilli</taxon>
        <taxon>Bacillales</taxon>
        <taxon>Bacillaceae</taxon>
        <taxon>Alkalicoccobacillus</taxon>
    </lineage>
</organism>
<dbReference type="Gene3D" id="2.130.10.10">
    <property type="entry name" value="YVTN repeat-like/Quinoprotein amine dehydrogenase"/>
    <property type="match status" value="1"/>
</dbReference>
<dbReference type="RefSeq" id="WP_251603120.1">
    <property type="nucleotide sequence ID" value="NZ_JAMQJY010000001.1"/>
</dbReference>
<accession>A0ABT0XDZ6</accession>
<evidence type="ECO:0000313" key="1">
    <source>
        <dbReference type="EMBL" id="MCM2674122.1"/>
    </source>
</evidence>
<dbReference type="NCBIfam" id="TIGR02276">
    <property type="entry name" value="beta_rpt_yvtn"/>
    <property type="match status" value="1"/>
</dbReference>
<proteinExistence type="predicted"/>